<reference evidence="2" key="1">
    <citation type="submission" date="2017-11" db="EMBL/GenBank/DDBJ databases">
        <authorList>
            <person name="Lima N.C."/>
            <person name="Parody-Merino A.M."/>
            <person name="Battley P.F."/>
            <person name="Fidler A.E."/>
            <person name="Prosdocimi F."/>
        </authorList>
    </citation>
    <scope>NUCLEOTIDE SEQUENCE [LARGE SCALE GENOMIC DNA]</scope>
</reference>
<accession>A0A2I0THW2</accession>
<name>A0A2I0THW2_LIMLA</name>
<sequence>MSLSKYFREKSFLMGQKGGIVSTCIMVKPGIELGMPSLQINTWSQSSLLPVSCLAAHDQEPSLDPCPGLSPIVISKPGTEVEARSEAITRAEKYPLLFTSMHPRKARAKLERFLHPMVPQDSHPHL</sequence>
<keyword evidence="2" id="KW-1185">Reference proteome</keyword>
<protein>
    <submittedName>
        <fullName evidence="1">Uncharacterized protein</fullName>
    </submittedName>
</protein>
<dbReference type="AlphaFoldDB" id="A0A2I0THW2"/>
<dbReference type="Proteomes" id="UP000233556">
    <property type="component" value="Unassembled WGS sequence"/>
</dbReference>
<evidence type="ECO:0000313" key="1">
    <source>
        <dbReference type="EMBL" id="PKU33388.1"/>
    </source>
</evidence>
<reference evidence="2" key="2">
    <citation type="submission" date="2017-12" db="EMBL/GenBank/DDBJ databases">
        <title>Genome sequence of the Bar-tailed Godwit (Limosa lapponica baueri).</title>
        <authorList>
            <person name="Lima N.C.B."/>
            <person name="Parody-Merino A.M."/>
            <person name="Battley P.F."/>
            <person name="Fidler A.E."/>
            <person name="Prosdocimi F."/>
        </authorList>
    </citation>
    <scope>NUCLEOTIDE SEQUENCE [LARGE SCALE GENOMIC DNA]</scope>
</reference>
<organism evidence="1 2">
    <name type="scientific">Limosa lapponica baueri</name>
    <dbReference type="NCBI Taxonomy" id="1758121"/>
    <lineage>
        <taxon>Eukaryota</taxon>
        <taxon>Metazoa</taxon>
        <taxon>Chordata</taxon>
        <taxon>Craniata</taxon>
        <taxon>Vertebrata</taxon>
        <taxon>Euteleostomi</taxon>
        <taxon>Archelosauria</taxon>
        <taxon>Archosauria</taxon>
        <taxon>Dinosauria</taxon>
        <taxon>Saurischia</taxon>
        <taxon>Theropoda</taxon>
        <taxon>Coelurosauria</taxon>
        <taxon>Aves</taxon>
        <taxon>Neognathae</taxon>
        <taxon>Neoaves</taxon>
        <taxon>Charadriiformes</taxon>
        <taxon>Scolopacidae</taxon>
        <taxon>Limosa</taxon>
    </lineage>
</organism>
<gene>
    <name evidence="1" type="ORF">llap_16308</name>
</gene>
<dbReference type="EMBL" id="KZ510145">
    <property type="protein sequence ID" value="PKU33388.1"/>
    <property type="molecule type" value="Genomic_DNA"/>
</dbReference>
<evidence type="ECO:0000313" key="2">
    <source>
        <dbReference type="Proteomes" id="UP000233556"/>
    </source>
</evidence>
<proteinExistence type="predicted"/>